<dbReference type="InterPro" id="IPR002871">
    <property type="entry name" value="NIF_FeS_clus_asmbl_NifU_N"/>
</dbReference>
<dbReference type="EMBL" id="WTYX01000001">
    <property type="protein sequence ID" value="MXO90247.1"/>
    <property type="molecule type" value="Genomic_DNA"/>
</dbReference>
<dbReference type="Proteomes" id="UP000442714">
    <property type="component" value="Unassembled WGS sequence"/>
</dbReference>
<name>A0A844ZTW7_9SPHN</name>
<keyword evidence="2" id="KW-1185">Reference proteome</keyword>
<dbReference type="GO" id="GO:0051536">
    <property type="term" value="F:iron-sulfur cluster binding"/>
    <property type="evidence" value="ECO:0007669"/>
    <property type="project" value="InterPro"/>
</dbReference>
<evidence type="ECO:0000313" key="2">
    <source>
        <dbReference type="Proteomes" id="UP000442714"/>
    </source>
</evidence>
<sequence>MNASSSAARLYTPDILGLAIELARYPITQQQTLSAEARSRSCGSTLSIGIELREDEAIGSVGLRVSACAIGQASAAIFARDAIGRTLGDLEREAAGIENWLSGKSAPPAWPDLHLLDQARSYPARHEAILLPWKAAISALSKAVLSR</sequence>
<comment type="caution">
    <text evidence="1">The sequence shown here is derived from an EMBL/GenBank/DDBJ whole genome shotgun (WGS) entry which is preliminary data.</text>
</comment>
<dbReference type="RefSeq" id="WP_160603723.1">
    <property type="nucleotide sequence ID" value="NZ_WTYX01000001.1"/>
</dbReference>
<reference evidence="1 2" key="1">
    <citation type="submission" date="2019-12" db="EMBL/GenBank/DDBJ databases">
        <title>Genomic-based taxomic classification of the family Erythrobacteraceae.</title>
        <authorList>
            <person name="Xu L."/>
        </authorList>
    </citation>
    <scope>NUCLEOTIDE SEQUENCE [LARGE SCALE GENOMIC DNA]</scope>
    <source>
        <strain evidence="1 2">KCTC 52763</strain>
    </source>
</reference>
<dbReference type="GO" id="GO:0005506">
    <property type="term" value="F:iron ion binding"/>
    <property type="evidence" value="ECO:0007669"/>
    <property type="project" value="InterPro"/>
</dbReference>
<organism evidence="1 2">
    <name type="scientific">Pontixanthobacter aquaemixtae</name>
    <dbReference type="NCBI Taxonomy" id="1958940"/>
    <lineage>
        <taxon>Bacteria</taxon>
        <taxon>Pseudomonadati</taxon>
        <taxon>Pseudomonadota</taxon>
        <taxon>Alphaproteobacteria</taxon>
        <taxon>Sphingomonadales</taxon>
        <taxon>Erythrobacteraceae</taxon>
        <taxon>Pontixanthobacter</taxon>
    </lineage>
</organism>
<gene>
    <name evidence="1" type="ORF">GRI41_05400</name>
</gene>
<dbReference type="CDD" id="cd06664">
    <property type="entry name" value="IscU_like"/>
    <property type="match status" value="1"/>
</dbReference>
<accession>A0A844ZTW7</accession>
<dbReference type="OrthoDB" id="7857113at2"/>
<evidence type="ECO:0000313" key="1">
    <source>
        <dbReference type="EMBL" id="MXO90247.1"/>
    </source>
</evidence>
<dbReference type="AlphaFoldDB" id="A0A844ZTW7"/>
<dbReference type="Gene3D" id="3.90.1010.10">
    <property type="match status" value="1"/>
</dbReference>
<protein>
    <submittedName>
        <fullName evidence="1">Iron-sulfur cluster assembly scaffold protein</fullName>
    </submittedName>
</protein>
<proteinExistence type="predicted"/>
<dbReference type="SUPFAM" id="SSF82649">
    <property type="entry name" value="SufE/NifU"/>
    <property type="match status" value="1"/>
</dbReference>
<dbReference type="GO" id="GO:0016226">
    <property type="term" value="P:iron-sulfur cluster assembly"/>
    <property type="evidence" value="ECO:0007669"/>
    <property type="project" value="InterPro"/>
</dbReference>